<dbReference type="GO" id="GO:0017061">
    <property type="term" value="F:S-methyl-5-thioadenosine phosphorylase activity"/>
    <property type="evidence" value="ECO:0007669"/>
    <property type="project" value="UniProtKB-EC"/>
</dbReference>
<name>A0A6H3FAT6_9BACT</name>
<keyword evidence="5" id="KW-0862">Zinc</keyword>
<keyword evidence="10" id="KW-1185">Reference proteome</keyword>
<dbReference type="AlphaFoldDB" id="A0A6H3FAT6"/>
<accession>A0A6H3FAT6</accession>
<comment type="catalytic activity">
    <reaction evidence="1">
        <text>inosine + phosphate = alpha-D-ribose 1-phosphate + hypoxanthine</text>
        <dbReference type="Rhea" id="RHEA:27646"/>
        <dbReference type="ChEBI" id="CHEBI:17368"/>
        <dbReference type="ChEBI" id="CHEBI:17596"/>
        <dbReference type="ChEBI" id="CHEBI:43474"/>
        <dbReference type="ChEBI" id="CHEBI:57720"/>
        <dbReference type="EC" id="2.4.2.1"/>
    </reaction>
    <physiologicalReaction direction="left-to-right" evidence="1">
        <dbReference type="Rhea" id="RHEA:27647"/>
    </physiologicalReaction>
</comment>
<evidence type="ECO:0000313" key="9">
    <source>
        <dbReference type="EMBL" id="TBH81196.1"/>
    </source>
</evidence>
<organism evidence="9 10">
    <name type="scientific">Desulfovibrio legallii</name>
    <dbReference type="NCBI Taxonomy" id="571438"/>
    <lineage>
        <taxon>Bacteria</taxon>
        <taxon>Pseudomonadati</taxon>
        <taxon>Thermodesulfobacteriota</taxon>
        <taxon>Desulfovibrionia</taxon>
        <taxon>Desulfovibrionales</taxon>
        <taxon>Desulfovibrionaceae</taxon>
        <taxon>Desulfovibrio</taxon>
    </lineage>
</organism>
<evidence type="ECO:0000313" key="10">
    <source>
        <dbReference type="Proteomes" id="UP000292919"/>
    </source>
</evidence>
<comment type="similarity">
    <text evidence="2">Belongs to the purine nucleoside phosphorylase YfiH/LACC1 family.</text>
</comment>
<evidence type="ECO:0000256" key="7">
    <source>
        <dbReference type="ARBA" id="ARBA00048968"/>
    </source>
</evidence>
<dbReference type="Pfam" id="PF02578">
    <property type="entry name" value="Cu-oxidase_4"/>
    <property type="match status" value="1"/>
</dbReference>
<evidence type="ECO:0000256" key="4">
    <source>
        <dbReference type="ARBA" id="ARBA00022723"/>
    </source>
</evidence>
<sequence>MSCISFQFPGLENVGCAFQCRGPAPDFADLRNADVDPLSGGNISYSVGDEPARTARSRRALAGLLRAGGATDWAELHQVHGDALHVDPPATALSLAPDLTDAALPQGDGLATDRPGLALCIKTADCQPILLAHTSGRYVAALHAGWRGNRCAFPTSGARRFCQQYGLDPREVLAVRGPSLGPDKAQFTNFSQEWGPNYAPWFDAPGRTLDLWSLTRRQLEDAGLLPRHIFGLDLCTMSNPQFFSYRRQRGCGRQASLIWIKI</sequence>
<protein>
    <submittedName>
        <fullName evidence="9">Laccase domain-containing protein</fullName>
    </submittedName>
</protein>
<dbReference type="GO" id="GO:0005507">
    <property type="term" value="F:copper ion binding"/>
    <property type="evidence" value="ECO:0007669"/>
    <property type="project" value="TreeGrafter"/>
</dbReference>
<evidence type="ECO:0000256" key="6">
    <source>
        <dbReference type="ARBA" id="ARBA00047989"/>
    </source>
</evidence>
<comment type="catalytic activity">
    <reaction evidence="8">
        <text>S-methyl-5'-thioadenosine + phosphate = 5-(methylsulfanyl)-alpha-D-ribose 1-phosphate + adenine</text>
        <dbReference type="Rhea" id="RHEA:11852"/>
        <dbReference type="ChEBI" id="CHEBI:16708"/>
        <dbReference type="ChEBI" id="CHEBI:17509"/>
        <dbReference type="ChEBI" id="CHEBI:43474"/>
        <dbReference type="ChEBI" id="CHEBI:58533"/>
        <dbReference type="EC" id="2.4.2.28"/>
    </reaction>
    <physiologicalReaction direction="left-to-right" evidence="8">
        <dbReference type="Rhea" id="RHEA:11853"/>
    </physiologicalReaction>
</comment>
<dbReference type="SUPFAM" id="SSF64438">
    <property type="entry name" value="CNF1/YfiH-like putative cysteine hydrolases"/>
    <property type="match status" value="1"/>
</dbReference>
<comment type="catalytic activity">
    <reaction evidence="6">
        <text>adenosine + H2O + H(+) = inosine + NH4(+)</text>
        <dbReference type="Rhea" id="RHEA:24408"/>
        <dbReference type="ChEBI" id="CHEBI:15377"/>
        <dbReference type="ChEBI" id="CHEBI:15378"/>
        <dbReference type="ChEBI" id="CHEBI:16335"/>
        <dbReference type="ChEBI" id="CHEBI:17596"/>
        <dbReference type="ChEBI" id="CHEBI:28938"/>
        <dbReference type="EC" id="3.5.4.4"/>
    </reaction>
    <physiologicalReaction direction="left-to-right" evidence="6">
        <dbReference type="Rhea" id="RHEA:24409"/>
    </physiologicalReaction>
</comment>
<reference evidence="9 10" key="1">
    <citation type="submission" date="2018-12" db="EMBL/GenBank/DDBJ databases">
        <title>First genome draft of Desulfovibrio legallis sp. nov.</title>
        <authorList>
            <person name="Ben Dhia O."/>
            <person name="Najjari A."/>
            <person name="Ferjani R."/>
            <person name="Fhoula I."/>
            <person name="Fardeau M.-L."/>
            <person name="Boudabbous A."/>
            <person name="Ouzari H.I."/>
        </authorList>
    </citation>
    <scope>NUCLEOTIDE SEQUENCE [LARGE SCALE GENOMIC DNA]</scope>
    <source>
        <strain evidence="9 10">H1T</strain>
    </source>
</reference>
<dbReference type="PANTHER" id="PTHR30616:SF3">
    <property type="entry name" value="PURINE NUCLEOSIDE PHOSPHORYLASE"/>
    <property type="match status" value="1"/>
</dbReference>
<dbReference type="Proteomes" id="UP000292919">
    <property type="component" value="Unassembled WGS sequence"/>
</dbReference>
<comment type="catalytic activity">
    <reaction evidence="7">
        <text>adenosine + phosphate = alpha-D-ribose 1-phosphate + adenine</text>
        <dbReference type="Rhea" id="RHEA:27642"/>
        <dbReference type="ChEBI" id="CHEBI:16335"/>
        <dbReference type="ChEBI" id="CHEBI:16708"/>
        <dbReference type="ChEBI" id="CHEBI:43474"/>
        <dbReference type="ChEBI" id="CHEBI:57720"/>
        <dbReference type="EC" id="2.4.2.1"/>
    </reaction>
    <physiologicalReaction direction="left-to-right" evidence="7">
        <dbReference type="Rhea" id="RHEA:27643"/>
    </physiologicalReaction>
</comment>
<proteinExistence type="inferred from homology"/>
<keyword evidence="4" id="KW-0479">Metal-binding</keyword>
<evidence type="ECO:0000256" key="1">
    <source>
        <dbReference type="ARBA" id="ARBA00000553"/>
    </source>
</evidence>
<dbReference type="CDD" id="cd16833">
    <property type="entry name" value="YfiH"/>
    <property type="match status" value="1"/>
</dbReference>
<evidence type="ECO:0000256" key="5">
    <source>
        <dbReference type="ARBA" id="ARBA00022833"/>
    </source>
</evidence>
<dbReference type="PANTHER" id="PTHR30616">
    <property type="entry name" value="UNCHARACTERIZED PROTEIN YFIH"/>
    <property type="match status" value="1"/>
</dbReference>
<evidence type="ECO:0000256" key="8">
    <source>
        <dbReference type="ARBA" id="ARBA00049893"/>
    </source>
</evidence>
<evidence type="ECO:0000256" key="2">
    <source>
        <dbReference type="ARBA" id="ARBA00007353"/>
    </source>
</evidence>
<dbReference type="InterPro" id="IPR011324">
    <property type="entry name" value="Cytotoxic_necrot_fac-like_cat"/>
</dbReference>
<comment type="caution">
    <text evidence="9">The sequence shown here is derived from an EMBL/GenBank/DDBJ whole genome shotgun (WGS) entry which is preliminary data.</text>
</comment>
<evidence type="ECO:0000256" key="3">
    <source>
        <dbReference type="ARBA" id="ARBA00022679"/>
    </source>
</evidence>
<dbReference type="InterPro" id="IPR003730">
    <property type="entry name" value="Cu_polyphenol_OxRdtase"/>
</dbReference>
<dbReference type="Gene3D" id="3.60.140.10">
    <property type="entry name" value="CNF1/YfiH-like putative cysteine hydrolases"/>
    <property type="match status" value="1"/>
</dbReference>
<gene>
    <name evidence="9" type="ORF">EB812_02510</name>
</gene>
<keyword evidence="3" id="KW-0808">Transferase</keyword>
<dbReference type="EMBL" id="SIXC01000003">
    <property type="protein sequence ID" value="TBH81196.1"/>
    <property type="molecule type" value="Genomic_DNA"/>
</dbReference>
<dbReference type="InterPro" id="IPR038371">
    <property type="entry name" value="Cu_polyphenol_OxRdtase_sf"/>
</dbReference>